<dbReference type="FunFam" id="1.10.730.20:FF:000001">
    <property type="entry name" value="Isoleucine--tRNA ligase"/>
    <property type="match status" value="1"/>
</dbReference>
<sequence>MSGRSLYCGWPPPLYRRCCPFAMTPLVASLDFQRQSGQMKRKWSNEMTGKLHGQRGRTLVTMQAKGKGKKKDSDDSPYRDTVNLPQTKFNMRANSKQREPELQRFWEEQNIYEQLLQNNSGEIFTLHDGPPYANGDTHLGHALNKILKSIIVQFKLLTGAKARYVPGWDCHGLPIELKVLQSMSDEQRRELTPIKLRRKARDFALKTVKAQKEQFKRYGVWGDWEWPYLTLEPKYEAAQLRIFGKLVAAGHIYRGTKPVHWSPSSQTALAEAELEYPEGHTSRSIYVAMPLESIGDNVPEGVRQHLEGAAVAVWTTTGWTIPANQAVAVNERLQYAIVEAQGEAAGTWAFKRLVVAEDMVEGLGEKLGVQLQRLGKLSGAELAGCQYRHPLFDRSSPVLVGGDYITTESGTGLVHTAPGHGQEDYLVGLRNNLPIMAPVDNAGVFTEEAGPFQGLAVLKEGTAAVIEALQKEGVLLKEERYSHKYPYDWRTKLPTIFRATDQWFVSVEGFRQAALDAIHSVEWLPASGIKRITSMVEGRSDWCISRQRSWGVPLPVLYYTDTGKELMTEESIEHMASVVEAKGTDAFWQAPVEELLPASLRGEAPQLEKRLETMDVWFDSGTSWAGCVETTQGLSFPADLYLEGSDQHRGWFQSSLLTAAAVRGMAPYKQVLTHGFALDEKGLKMSKSLGNVVDPRTIMEGGKDQKKEPPLGADVLRLWVASVDYTGDVLMGPKILNQVSDAYRKLRFTVRFLLGNVHDFDPATNAVPYDALPATDRFLLATFGSLLTTLASSYETYQFYRVYQSLLRFAVTDLSNWYLDVIKDRLYVSAADSFDRRAAQTVLSALVQGMLPALAPILPHLAEDAWQSMPWAVPTASVFQSGWFSPREQWQAMPQPEQRAFRALKLIREVVNQVLEKARGERFLGSALEAKVLLHVADAELGQSLQALQGAGNVADPLRYAFIVSQAELAADKGQADSCSYSNTTEVEGVGAITVGVSKADGQKCQRCWNYSTLVGRDQKHPQLCERCSPVIRGMNLVLPEAQPAAEAAAVPM</sequence>
<gene>
    <name evidence="15" type="ORF">CVIRNUC_008083</name>
</gene>
<dbReference type="PANTHER" id="PTHR42765:SF1">
    <property type="entry name" value="ISOLEUCINE--TRNA LIGASE, MITOCHONDRIAL"/>
    <property type="match status" value="1"/>
</dbReference>
<dbReference type="PANTHER" id="PTHR42765">
    <property type="entry name" value="SOLEUCYL-TRNA SYNTHETASE"/>
    <property type="match status" value="1"/>
</dbReference>
<evidence type="ECO:0000313" key="16">
    <source>
        <dbReference type="Proteomes" id="UP001314263"/>
    </source>
</evidence>
<dbReference type="InterPro" id="IPR033708">
    <property type="entry name" value="Anticodon_Ile_BEm"/>
</dbReference>
<keyword evidence="8" id="KW-0030">Aminoacyl-tRNA synthetase</keyword>
<comment type="caution">
    <text evidence="15">The sequence shown here is derived from an EMBL/GenBank/DDBJ whole genome shotgun (WGS) entry which is preliminary data.</text>
</comment>
<dbReference type="HAMAP" id="MF_02002">
    <property type="entry name" value="Ile_tRNA_synth_type1"/>
    <property type="match status" value="1"/>
</dbReference>
<dbReference type="EC" id="6.1.1.5" evidence="3"/>
<dbReference type="GO" id="GO:0000049">
    <property type="term" value="F:tRNA binding"/>
    <property type="evidence" value="ECO:0007669"/>
    <property type="project" value="InterPro"/>
</dbReference>
<dbReference type="EMBL" id="CAUYUE010000011">
    <property type="protein sequence ID" value="CAK0784878.1"/>
    <property type="molecule type" value="Genomic_DNA"/>
</dbReference>
<keyword evidence="7" id="KW-0648">Protein biosynthesis</keyword>
<dbReference type="InterPro" id="IPR013155">
    <property type="entry name" value="M/V/L/I-tRNA-synth_anticd-bd"/>
</dbReference>
<dbReference type="Gene3D" id="1.10.730.20">
    <property type="match status" value="1"/>
</dbReference>
<dbReference type="GO" id="GO:0005524">
    <property type="term" value="F:ATP binding"/>
    <property type="evidence" value="ECO:0007669"/>
    <property type="project" value="UniProtKB-KW"/>
</dbReference>
<name>A0AAV1IBZ8_9CHLO</name>
<evidence type="ECO:0000256" key="7">
    <source>
        <dbReference type="ARBA" id="ARBA00022917"/>
    </source>
</evidence>
<evidence type="ECO:0000256" key="11">
    <source>
        <dbReference type="SAM" id="MobiDB-lite"/>
    </source>
</evidence>
<dbReference type="InterPro" id="IPR009008">
    <property type="entry name" value="Val/Leu/Ile-tRNA-synth_edit"/>
</dbReference>
<evidence type="ECO:0000313" key="15">
    <source>
        <dbReference type="EMBL" id="CAK0784878.1"/>
    </source>
</evidence>
<dbReference type="GO" id="GO:0004822">
    <property type="term" value="F:isoleucine-tRNA ligase activity"/>
    <property type="evidence" value="ECO:0007669"/>
    <property type="project" value="UniProtKB-EC"/>
</dbReference>
<keyword evidence="6" id="KW-0067">ATP-binding</keyword>
<evidence type="ECO:0000259" key="12">
    <source>
        <dbReference type="Pfam" id="PF00133"/>
    </source>
</evidence>
<dbReference type="Pfam" id="PF00133">
    <property type="entry name" value="tRNA-synt_1"/>
    <property type="match status" value="1"/>
</dbReference>
<dbReference type="AlphaFoldDB" id="A0AAV1IBZ8"/>
<dbReference type="InterPro" id="IPR010663">
    <property type="entry name" value="Znf_FPG/IleRS"/>
</dbReference>
<protein>
    <recommendedName>
        <fullName evidence="3">isoleucine--tRNA ligase</fullName>
        <ecNumber evidence="3">6.1.1.5</ecNumber>
    </recommendedName>
    <alternativeName>
        <fullName evidence="9">Isoleucyl-tRNA synthetase</fullName>
    </alternativeName>
</protein>
<feature type="region of interest" description="Disordered" evidence="11">
    <location>
        <begin position="61"/>
        <end position="81"/>
    </location>
</feature>
<organism evidence="15 16">
    <name type="scientific">Coccomyxa viridis</name>
    <dbReference type="NCBI Taxonomy" id="1274662"/>
    <lineage>
        <taxon>Eukaryota</taxon>
        <taxon>Viridiplantae</taxon>
        <taxon>Chlorophyta</taxon>
        <taxon>core chlorophytes</taxon>
        <taxon>Trebouxiophyceae</taxon>
        <taxon>Trebouxiophyceae incertae sedis</taxon>
        <taxon>Coccomyxaceae</taxon>
        <taxon>Coccomyxa</taxon>
    </lineage>
</organism>
<feature type="domain" description="Zinc finger FPG/IleRS-type" evidence="13">
    <location>
        <begin position="1002"/>
        <end position="1030"/>
    </location>
</feature>
<evidence type="ECO:0000256" key="10">
    <source>
        <dbReference type="ARBA" id="ARBA00048359"/>
    </source>
</evidence>
<evidence type="ECO:0000259" key="14">
    <source>
        <dbReference type="Pfam" id="PF08264"/>
    </source>
</evidence>
<feature type="domain" description="Methionyl/Valyl/Leucyl/Isoleucyl-tRNA synthetase anticodon-binding" evidence="14">
    <location>
        <begin position="776"/>
        <end position="932"/>
    </location>
</feature>
<keyword evidence="5" id="KW-0547">Nucleotide-binding</keyword>
<accession>A0AAV1IBZ8</accession>
<dbReference type="Pfam" id="PF08264">
    <property type="entry name" value="Anticodon_1"/>
    <property type="match status" value="1"/>
</dbReference>
<dbReference type="Gene3D" id="3.40.50.620">
    <property type="entry name" value="HUPs"/>
    <property type="match status" value="2"/>
</dbReference>
<evidence type="ECO:0000256" key="2">
    <source>
        <dbReference type="ARBA" id="ARBA00005594"/>
    </source>
</evidence>
<dbReference type="InterPro" id="IPR002301">
    <property type="entry name" value="Ile-tRNA-ligase"/>
</dbReference>
<evidence type="ECO:0000256" key="3">
    <source>
        <dbReference type="ARBA" id="ARBA00013165"/>
    </source>
</evidence>
<dbReference type="SUPFAM" id="SSF47323">
    <property type="entry name" value="Anticodon-binding domain of a subclass of class I aminoacyl-tRNA synthetases"/>
    <property type="match status" value="1"/>
</dbReference>
<evidence type="ECO:0000256" key="1">
    <source>
        <dbReference type="ARBA" id="ARBA00004173"/>
    </source>
</evidence>
<comment type="catalytic activity">
    <reaction evidence="10">
        <text>tRNA(Ile) + L-isoleucine + ATP = L-isoleucyl-tRNA(Ile) + AMP + diphosphate</text>
        <dbReference type="Rhea" id="RHEA:11060"/>
        <dbReference type="Rhea" id="RHEA-COMP:9666"/>
        <dbReference type="Rhea" id="RHEA-COMP:9695"/>
        <dbReference type="ChEBI" id="CHEBI:30616"/>
        <dbReference type="ChEBI" id="CHEBI:33019"/>
        <dbReference type="ChEBI" id="CHEBI:58045"/>
        <dbReference type="ChEBI" id="CHEBI:78442"/>
        <dbReference type="ChEBI" id="CHEBI:78528"/>
        <dbReference type="ChEBI" id="CHEBI:456215"/>
        <dbReference type="EC" id="6.1.1.5"/>
    </reaction>
</comment>
<dbReference type="Pfam" id="PF06827">
    <property type="entry name" value="zf-FPG_IleRS"/>
    <property type="match status" value="1"/>
</dbReference>
<dbReference type="Gene3D" id="1.10.10.830">
    <property type="entry name" value="Ile-tRNA synthetase CP2 domain-like"/>
    <property type="match status" value="1"/>
</dbReference>
<keyword evidence="4" id="KW-0436">Ligase</keyword>
<dbReference type="InterPro" id="IPR009080">
    <property type="entry name" value="tRNAsynth_Ia_anticodon-bd"/>
</dbReference>
<dbReference type="FunFam" id="3.40.50.620:FF:000111">
    <property type="entry name" value="Mitochondrial isoleucyl-tRNA synthetase"/>
    <property type="match status" value="1"/>
</dbReference>
<reference evidence="15 16" key="1">
    <citation type="submission" date="2023-10" db="EMBL/GenBank/DDBJ databases">
        <authorList>
            <person name="Maclean D."/>
            <person name="Macfadyen A."/>
        </authorList>
    </citation>
    <scope>NUCLEOTIDE SEQUENCE [LARGE SCALE GENOMIC DNA]</scope>
</reference>
<evidence type="ECO:0000256" key="8">
    <source>
        <dbReference type="ARBA" id="ARBA00023146"/>
    </source>
</evidence>
<comment type="similarity">
    <text evidence="2">Belongs to the class-I aminoacyl-tRNA synthetase family.</text>
</comment>
<evidence type="ECO:0000256" key="6">
    <source>
        <dbReference type="ARBA" id="ARBA00022840"/>
    </source>
</evidence>
<dbReference type="InterPro" id="IPR023585">
    <property type="entry name" value="Ile-tRNA-ligase_type1"/>
</dbReference>
<dbReference type="InterPro" id="IPR014729">
    <property type="entry name" value="Rossmann-like_a/b/a_fold"/>
</dbReference>
<dbReference type="GO" id="GO:0002161">
    <property type="term" value="F:aminoacyl-tRNA deacylase activity"/>
    <property type="evidence" value="ECO:0007669"/>
    <property type="project" value="InterPro"/>
</dbReference>
<dbReference type="CDD" id="cd00818">
    <property type="entry name" value="IleRS_core"/>
    <property type="match status" value="1"/>
</dbReference>
<proteinExistence type="inferred from homology"/>
<dbReference type="GO" id="GO:0032543">
    <property type="term" value="P:mitochondrial translation"/>
    <property type="evidence" value="ECO:0007669"/>
    <property type="project" value="TreeGrafter"/>
</dbReference>
<evidence type="ECO:0000256" key="4">
    <source>
        <dbReference type="ARBA" id="ARBA00022598"/>
    </source>
</evidence>
<dbReference type="GO" id="GO:0006428">
    <property type="term" value="P:isoleucyl-tRNA aminoacylation"/>
    <property type="evidence" value="ECO:0007669"/>
    <property type="project" value="InterPro"/>
</dbReference>
<dbReference type="InterPro" id="IPR050081">
    <property type="entry name" value="Ile-tRNA_ligase"/>
</dbReference>
<evidence type="ECO:0000256" key="9">
    <source>
        <dbReference type="ARBA" id="ARBA00032665"/>
    </source>
</evidence>
<comment type="subcellular location">
    <subcellularLocation>
        <location evidence="1">Mitochondrion</location>
    </subcellularLocation>
</comment>
<dbReference type="SUPFAM" id="SSF50677">
    <property type="entry name" value="ValRS/IleRS/LeuRS editing domain"/>
    <property type="match status" value="1"/>
</dbReference>
<dbReference type="NCBIfam" id="TIGR00392">
    <property type="entry name" value="ileS"/>
    <property type="match status" value="1"/>
</dbReference>
<evidence type="ECO:0000256" key="5">
    <source>
        <dbReference type="ARBA" id="ARBA00022741"/>
    </source>
</evidence>
<dbReference type="SUPFAM" id="SSF52374">
    <property type="entry name" value="Nucleotidylyl transferase"/>
    <property type="match status" value="1"/>
</dbReference>
<dbReference type="CDD" id="cd07960">
    <property type="entry name" value="Anticodon_Ia_Ile_BEm"/>
    <property type="match status" value="1"/>
</dbReference>
<keyword evidence="16" id="KW-1185">Reference proteome</keyword>
<feature type="domain" description="Aminoacyl-tRNA synthetase class Ia" evidence="12">
    <location>
        <begin position="102"/>
        <end position="729"/>
    </location>
</feature>
<dbReference type="InterPro" id="IPR002300">
    <property type="entry name" value="aa-tRNA-synth_Ia"/>
</dbReference>
<dbReference type="Proteomes" id="UP001314263">
    <property type="component" value="Unassembled WGS sequence"/>
</dbReference>
<evidence type="ECO:0000259" key="13">
    <source>
        <dbReference type="Pfam" id="PF06827"/>
    </source>
</evidence>
<dbReference type="GO" id="GO:0005739">
    <property type="term" value="C:mitochondrion"/>
    <property type="evidence" value="ECO:0007669"/>
    <property type="project" value="UniProtKB-SubCell"/>
</dbReference>
<dbReference type="PRINTS" id="PR00984">
    <property type="entry name" value="TRNASYNTHILE"/>
</dbReference>